<keyword evidence="5 7" id="KW-0472">Membrane</keyword>
<proteinExistence type="inferred from homology"/>
<dbReference type="FunFam" id="2.170.130.10:FF:000003">
    <property type="entry name" value="SusC/RagA family TonB-linked outer membrane protein"/>
    <property type="match status" value="1"/>
</dbReference>
<dbReference type="Pfam" id="PF13715">
    <property type="entry name" value="CarbopepD_reg_2"/>
    <property type="match status" value="1"/>
</dbReference>
<dbReference type="Gene3D" id="2.170.130.10">
    <property type="entry name" value="TonB-dependent receptor, plug domain"/>
    <property type="match status" value="1"/>
</dbReference>
<evidence type="ECO:0000256" key="3">
    <source>
        <dbReference type="ARBA" id="ARBA00022452"/>
    </source>
</evidence>
<dbReference type="NCBIfam" id="TIGR04056">
    <property type="entry name" value="OMP_RagA_SusC"/>
    <property type="match status" value="1"/>
</dbReference>
<evidence type="ECO:0000256" key="1">
    <source>
        <dbReference type="ARBA" id="ARBA00004571"/>
    </source>
</evidence>
<comment type="caution">
    <text evidence="10">The sequence shown here is derived from an EMBL/GenBank/DDBJ whole genome shotgun (WGS) entry which is preliminary data.</text>
</comment>
<evidence type="ECO:0000256" key="8">
    <source>
        <dbReference type="SAM" id="SignalP"/>
    </source>
</evidence>
<feature type="chain" id="PRO_5013311112" evidence="8">
    <location>
        <begin position="17"/>
        <end position="1048"/>
    </location>
</feature>
<evidence type="ECO:0000313" key="11">
    <source>
        <dbReference type="Proteomes" id="UP000223913"/>
    </source>
</evidence>
<keyword evidence="8" id="KW-0732">Signal</keyword>
<comment type="subcellular location">
    <subcellularLocation>
        <location evidence="1 7">Cell outer membrane</location>
        <topology evidence="1 7">Multi-pass membrane protein</topology>
    </subcellularLocation>
</comment>
<gene>
    <name evidence="10" type="ORF">CRP01_33620</name>
</gene>
<dbReference type="InterPro" id="IPR012910">
    <property type="entry name" value="Plug_dom"/>
</dbReference>
<dbReference type="InterPro" id="IPR039426">
    <property type="entry name" value="TonB-dep_rcpt-like"/>
</dbReference>
<keyword evidence="3 7" id="KW-1134">Transmembrane beta strand</keyword>
<dbReference type="SUPFAM" id="SSF49464">
    <property type="entry name" value="Carboxypeptidase regulatory domain-like"/>
    <property type="match status" value="1"/>
</dbReference>
<dbReference type="EMBL" id="PDUD01000044">
    <property type="protein sequence ID" value="PHN02131.1"/>
    <property type="molecule type" value="Genomic_DNA"/>
</dbReference>
<dbReference type="RefSeq" id="WP_099154470.1">
    <property type="nucleotide sequence ID" value="NZ_PDUD01000044.1"/>
</dbReference>
<organism evidence="10 11">
    <name type="scientific">Flavilitoribacter nigricans (strain ATCC 23147 / DSM 23189 / NBRC 102662 / NCIMB 1420 / SS-2)</name>
    <name type="common">Lewinella nigricans</name>
    <dbReference type="NCBI Taxonomy" id="1122177"/>
    <lineage>
        <taxon>Bacteria</taxon>
        <taxon>Pseudomonadati</taxon>
        <taxon>Bacteroidota</taxon>
        <taxon>Saprospiria</taxon>
        <taxon>Saprospirales</taxon>
        <taxon>Lewinellaceae</taxon>
        <taxon>Flavilitoribacter</taxon>
    </lineage>
</organism>
<dbReference type="GO" id="GO:0009279">
    <property type="term" value="C:cell outer membrane"/>
    <property type="evidence" value="ECO:0007669"/>
    <property type="project" value="UniProtKB-SubCell"/>
</dbReference>
<dbReference type="NCBIfam" id="TIGR04057">
    <property type="entry name" value="SusC_RagA_signa"/>
    <property type="match status" value="1"/>
</dbReference>
<evidence type="ECO:0000259" key="9">
    <source>
        <dbReference type="Pfam" id="PF07715"/>
    </source>
</evidence>
<dbReference type="InterPro" id="IPR023996">
    <property type="entry name" value="TonB-dep_OMP_SusC/RagA"/>
</dbReference>
<keyword evidence="2 7" id="KW-0813">Transport</keyword>
<protein>
    <submittedName>
        <fullName evidence="10">SusC/RagA family TonB-linked outer membrane protein</fullName>
    </submittedName>
</protein>
<dbReference type="Gene3D" id="2.40.170.20">
    <property type="entry name" value="TonB-dependent receptor, beta-barrel domain"/>
    <property type="match status" value="1"/>
</dbReference>
<dbReference type="SUPFAM" id="SSF56935">
    <property type="entry name" value="Porins"/>
    <property type="match status" value="1"/>
</dbReference>
<sequence length="1048" mass="117001">MKQILLCLAFLTLAVAGIGQRTIRGTVTDEETGDPLIGAAVQIKNSSTGTVTDFDGTYTLEAEANSLLVFSYVGFQPKEIEIGNQTEINVSLSGATVLDEVVVVGYGEQKKESVVGAISQTTGEDIQQKTGGADLRNALTGLLPGVITLQGSGLPGGGGFSADGDDDATQILIRGQSTWNGDGTPLILVDGVERSMADVDPNQVEKISVLKDASATAVFGVKGANGVILITTKRGAIGKPQLSFETTQSASTISRIHQVLDAPTSLRLKNLAILNEVAVSENSWGFYTPEAVIGLHESQRFPNLFPDTDWYDQITNDWAWSQKYNMNVSGGTKFVKYFGSLSYLHEGDVLRTEDFGQGYDPNFQYDRVNFRSNLDFDITPTTTFSVNLAGYYGQQQRPDGDKFQFWKGVYGMPPTAPVRFADGTWAALEEFDRFDNAVFDINYGGIDKENRVEVNTDFILNQKLDGILPGLSFNARVAFDNLFLTRGDQIQDDDLITKYIDSRIIQDPRFRLDMSPTEADALAEDYEVFVIPAETTSGYNYIKAPYRVVGENVNDFAKNNLSRSLFYQASLNYAQTFGVHSISALALMNRRENARGTAFTNYREDWVGRLTYDYDSRYLLEFNGAYNGSEKFDRQYRFGFFPSAAVGWIVSNEDFFKSSFMNKLKLRYSHGIVGNDDGIERWLYVGGYNITADNWQFGDPFVVNSPYPWRLEGTIPNPEIQWETARKQNIGLELGFFNSDLQLTADYFWENRTNMFLQAQDRNVPIVFGADPVGVNAGEVNTSGYELELKFSKARANGISYWVNANMAYVVDEVIYREDPELTPDYQKQAGYQIGQTRSYLNQPGFITSWDQLYTGVLGLQNEQVLPGDLRQIDYNADGVIDNDDIVPFGYPARPQYTYGISFGGAYKGFSAYVQFYGAFNVNYNVSFGEFFQNNTLAYQVHLDEAWSPELGTTAGATYPHLRFNTGSGKGQFWLGDKSYLKLQNVEIAYNLPTSLTGRLGLTNARIFASGNNLYTWSDILEDRDRPRRTNRDYPLMQRVSLGTKVTF</sequence>
<evidence type="ECO:0000256" key="5">
    <source>
        <dbReference type="ARBA" id="ARBA00023136"/>
    </source>
</evidence>
<keyword evidence="11" id="KW-1185">Reference proteome</keyword>
<evidence type="ECO:0000313" key="10">
    <source>
        <dbReference type="EMBL" id="PHN02131.1"/>
    </source>
</evidence>
<dbReference type="FunFam" id="2.60.40.1120:FF:000003">
    <property type="entry name" value="Outer membrane protein Omp121"/>
    <property type="match status" value="1"/>
</dbReference>
<dbReference type="AlphaFoldDB" id="A0A2D0N0S5"/>
<evidence type="ECO:0000256" key="2">
    <source>
        <dbReference type="ARBA" id="ARBA00022448"/>
    </source>
</evidence>
<feature type="signal peptide" evidence="8">
    <location>
        <begin position="1"/>
        <end position="16"/>
    </location>
</feature>
<reference evidence="10 11" key="1">
    <citation type="submission" date="2017-10" db="EMBL/GenBank/DDBJ databases">
        <title>The draft genome sequence of Lewinella nigricans NBRC 102662.</title>
        <authorList>
            <person name="Wang K."/>
        </authorList>
    </citation>
    <scope>NUCLEOTIDE SEQUENCE [LARGE SCALE GENOMIC DNA]</scope>
    <source>
        <strain evidence="10 11">NBRC 102662</strain>
    </source>
</reference>
<accession>A0A2D0N0S5</accession>
<evidence type="ECO:0000256" key="4">
    <source>
        <dbReference type="ARBA" id="ARBA00022692"/>
    </source>
</evidence>
<dbReference type="InterPro" id="IPR037066">
    <property type="entry name" value="Plug_dom_sf"/>
</dbReference>
<dbReference type="OrthoDB" id="9768177at2"/>
<dbReference type="Gene3D" id="2.60.40.1120">
    <property type="entry name" value="Carboxypeptidase-like, regulatory domain"/>
    <property type="match status" value="1"/>
</dbReference>
<name>A0A2D0N0S5_FLAN2</name>
<feature type="domain" description="TonB-dependent receptor plug" evidence="9">
    <location>
        <begin position="111"/>
        <end position="227"/>
    </location>
</feature>
<evidence type="ECO:0000256" key="6">
    <source>
        <dbReference type="ARBA" id="ARBA00023237"/>
    </source>
</evidence>
<dbReference type="InterPro" id="IPR023997">
    <property type="entry name" value="TonB-dep_OMP_SusC/RagA_CS"/>
</dbReference>
<keyword evidence="6 7" id="KW-0998">Cell outer membrane</keyword>
<evidence type="ECO:0000256" key="7">
    <source>
        <dbReference type="PROSITE-ProRule" id="PRU01360"/>
    </source>
</evidence>
<dbReference type="Pfam" id="PF07715">
    <property type="entry name" value="Plug"/>
    <property type="match status" value="1"/>
</dbReference>
<dbReference type="InterPro" id="IPR008969">
    <property type="entry name" value="CarboxyPept-like_regulatory"/>
</dbReference>
<comment type="similarity">
    <text evidence="7">Belongs to the TonB-dependent receptor family.</text>
</comment>
<dbReference type="PROSITE" id="PS52016">
    <property type="entry name" value="TONB_DEPENDENT_REC_3"/>
    <property type="match status" value="1"/>
</dbReference>
<dbReference type="Proteomes" id="UP000223913">
    <property type="component" value="Unassembled WGS sequence"/>
</dbReference>
<dbReference type="InterPro" id="IPR036942">
    <property type="entry name" value="Beta-barrel_TonB_sf"/>
</dbReference>
<keyword evidence="4 7" id="KW-0812">Transmembrane</keyword>